<organism evidence="1 2">
    <name type="scientific">Leptotrombidium deliense</name>
    <dbReference type="NCBI Taxonomy" id="299467"/>
    <lineage>
        <taxon>Eukaryota</taxon>
        <taxon>Metazoa</taxon>
        <taxon>Ecdysozoa</taxon>
        <taxon>Arthropoda</taxon>
        <taxon>Chelicerata</taxon>
        <taxon>Arachnida</taxon>
        <taxon>Acari</taxon>
        <taxon>Acariformes</taxon>
        <taxon>Trombidiformes</taxon>
        <taxon>Prostigmata</taxon>
        <taxon>Anystina</taxon>
        <taxon>Parasitengona</taxon>
        <taxon>Trombiculoidea</taxon>
        <taxon>Trombiculidae</taxon>
        <taxon>Leptotrombidium</taxon>
    </lineage>
</organism>
<feature type="non-terminal residue" evidence="1">
    <location>
        <position position="35"/>
    </location>
</feature>
<dbReference type="Proteomes" id="UP000288716">
    <property type="component" value="Unassembled WGS sequence"/>
</dbReference>
<comment type="caution">
    <text evidence="1">The sequence shown here is derived from an EMBL/GenBank/DDBJ whole genome shotgun (WGS) entry which is preliminary data.</text>
</comment>
<protein>
    <submittedName>
        <fullName evidence="1">Uncharacterized protein</fullName>
    </submittedName>
</protein>
<dbReference type="AlphaFoldDB" id="A0A443RF95"/>
<evidence type="ECO:0000313" key="2">
    <source>
        <dbReference type="Proteomes" id="UP000288716"/>
    </source>
</evidence>
<gene>
    <name evidence="1" type="ORF">B4U80_15060</name>
</gene>
<dbReference type="SUPFAM" id="SSF55753">
    <property type="entry name" value="Actin depolymerizing proteins"/>
    <property type="match status" value="1"/>
</dbReference>
<keyword evidence="2" id="KW-1185">Reference proteome</keyword>
<dbReference type="InterPro" id="IPR029006">
    <property type="entry name" value="ADF-H/Gelsolin-like_dom_sf"/>
</dbReference>
<evidence type="ECO:0000313" key="1">
    <source>
        <dbReference type="EMBL" id="RWS13941.1"/>
    </source>
</evidence>
<name>A0A443RF95_9ACAR</name>
<dbReference type="VEuPathDB" id="VectorBase:LDEU014029"/>
<dbReference type="OrthoDB" id="10249245at2759"/>
<sequence>MASGLGVSEEVITVYEDIKQDKKYRYVIYYIKDNE</sequence>
<accession>A0A443RF95</accession>
<reference evidence="1 2" key="1">
    <citation type="journal article" date="2018" name="Gigascience">
        <title>Genomes of trombidid mites reveal novel predicted allergens and laterally-transferred genes associated with secondary metabolism.</title>
        <authorList>
            <person name="Dong X."/>
            <person name="Chaisiri K."/>
            <person name="Xia D."/>
            <person name="Armstrong S.D."/>
            <person name="Fang Y."/>
            <person name="Donnelly M.J."/>
            <person name="Kadowaki T."/>
            <person name="McGarry J.W."/>
            <person name="Darby A.C."/>
            <person name="Makepeace B.L."/>
        </authorList>
    </citation>
    <scope>NUCLEOTIDE SEQUENCE [LARGE SCALE GENOMIC DNA]</scope>
    <source>
        <strain evidence="1">UoL-UT</strain>
    </source>
</reference>
<proteinExistence type="predicted"/>
<dbReference type="EMBL" id="NCKV01048062">
    <property type="protein sequence ID" value="RWS13941.1"/>
    <property type="molecule type" value="Genomic_DNA"/>
</dbReference>
<dbReference type="Gene3D" id="3.40.20.10">
    <property type="entry name" value="Severin"/>
    <property type="match status" value="1"/>
</dbReference>